<proteinExistence type="predicted"/>
<organism evidence="2 3">
    <name type="scientific">Companilactobacillus mishanensis</name>
    <dbReference type="NCBI Taxonomy" id="2486008"/>
    <lineage>
        <taxon>Bacteria</taxon>
        <taxon>Bacillati</taxon>
        <taxon>Bacillota</taxon>
        <taxon>Bacilli</taxon>
        <taxon>Lactobacillales</taxon>
        <taxon>Lactobacillaceae</taxon>
        <taxon>Companilactobacillus</taxon>
    </lineage>
</organism>
<feature type="signal peptide" evidence="1">
    <location>
        <begin position="1"/>
        <end position="27"/>
    </location>
</feature>
<accession>A0A5P0ZJ85</accession>
<sequence length="200" mass="22294">MKKFKASLLSLIIFCLMIPLTSLEAKADDTNYVDITPEMGVSSKEPVVYTKDSLTTIYNSKLDAYETIHLAPNTAWKTGKIITINTNNNNFMEYYQVSTDGYVKTTDISVVNPDGSSLLYASNDWAFPLASLYGSGALYNNVLPINTSWKIGKVIPKVITFLLPKKENPNESVTAKRFTYLIQVGNDSYVDLYNSSSQIK</sequence>
<dbReference type="EMBL" id="VDFM01000011">
    <property type="protein sequence ID" value="MQS53098.1"/>
    <property type="molecule type" value="Genomic_DNA"/>
</dbReference>
<reference evidence="2 3" key="1">
    <citation type="journal article" date="2019" name="Syst. Appl. Microbiol.">
        <title>Polyphasic characterization of two novel Lactobacillus spp. isolated from blown salami packages: Description of Lactobacillus halodurans sp. nov. and Lactobacillus salsicarnum sp. nov.</title>
        <authorList>
            <person name="Schuster J.A."/>
            <person name="Klingl A."/>
            <person name="Vogel R.F."/>
            <person name="Ehrmann M.A."/>
        </authorList>
    </citation>
    <scope>NUCLEOTIDE SEQUENCE [LARGE SCALE GENOMIC DNA]</scope>
    <source>
        <strain evidence="2 3">TMW 1.2118</strain>
    </source>
</reference>
<feature type="chain" id="PRO_5024465760" description="Surface layer protein A domain-containing protein" evidence="1">
    <location>
        <begin position="28"/>
        <end position="200"/>
    </location>
</feature>
<dbReference type="OrthoDB" id="2295311at2"/>
<protein>
    <recommendedName>
        <fullName evidence="4">Surface layer protein A domain-containing protein</fullName>
    </recommendedName>
</protein>
<name>A0A5P0ZJ85_9LACO</name>
<gene>
    <name evidence="2" type="ORF">FHL02_08705</name>
</gene>
<evidence type="ECO:0000313" key="3">
    <source>
        <dbReference type="Proteomes" id="UP000380386"/>
    </source>
</evidence>
<evidence type="ECO:0000256" key="1">
    <source>
        <dbReference type="SAM" id="SignalP"/>
    </source>
</evidence>
<keyword evidence="1" id="KW-0732">Signal</keyword>
<dbReference type="AlphaFoldDB" id="A0A5P0ZJ85"/>
<evidence type="ECO:0000313" key="2">
    <source>
        <dbReference type="EMBL" id="MQS53098.1"/>
    </source>
</evidence>
<dbReference type="RefSeq" id="WP_153383622.1">
    <property type="nucleotide sequence ID" value="NZ_VDFM01000011.1"/>
</dbReference>
<evidence type="ECO:0008006" key="4">
    <source>
        <dbReference type="Google" id="ProtNLM"/>
    </source>
</evidence>
<comment type="caution">
    <text evidence="2">The sequence shown here is derived from an EMBL/GenBank/DDBJ whole genome shotgun (WGS) entry which is preliminary data.</text>
</comment>
<dbReference type="Proteomes" id="UP000380386">
    <property type="component" value="Unassembled WGS sequence"/>
</dbReference>